<proteinExistence type="predicted"/>
<gene>
    <name evidence="12" type="ORF">FWK35_00036249</name>
</gene>
<dbReference type="Pfam" id="PF03880">
    <property type="entry name" value="DbpA"/>
    <property type="match status" value="1"/>
</dbReference>
<keyword evidence="6 12" id="KW-0347">Helicase</keyword>
<dbReference type="InterPro" id="IPR012677">
    <property type="entry name" value="Nucleotide-bd_a/b_plait_sf"/>
</dbReference>
<dbReference type="InterPro" id="IPR005580">
    <property type="entry name" value="DbpA/CsdA_RNA-bd_dom"/>
</dbReference>
<name>A0A6G0VIM1_APHCR</name>
<feature type="region of interest" description="Disordered" evidence="10">
    <location>
        <begin position="255"/>
        <end position="277"/>
    </location>
</feature>
<organism evidence="12 13">
    <name type="scientific">Aphis craccivora</name>
    <name type="common">Cowpea aphid</name>
    <dbReference type="NCBI Taxonomy" id="307492"/>
    <lineage>
        <taxon>Eukaryota</taxon>
        <taxon>Metazoa</taxon>
        <taxon>Ecdysozoa</taxon>
        <taxon>Arthropoda</taxon>
        <taxon>Hexapoda</taxon>
        <taxon>Insecta</taxon>
        <taxon>Pterygota</taxon>
        <taxon>Neoptera</taxon>
        <taxon>Paraneoptera</taxon>
        <taxon>Hemiptera</taxon>
        <taxon>Sternorrhyncha</taxon>
        <taxon>Aphidomorpha</taxon>
        <taxon>Aphidoidea</taxon>
        <taxon>Aphididae</taxon>
        <taxon>Aphidini</taxon>
        <taxon>Aphis</taxon>
        <taxon>Aphis</taxon>
    </lineage>
</organism>
<dbReference type="PANTHER" id="PTHR47963:SF8">
    <property type="entry name" value="ATP-DEPENDENT RNA HELICASE DEAD"/>
    <property type="match status" value="1"/>
</dbReference>
<comment type="catalytic activity">
    <reaction evidence="9">
        <text>ATP + H2O = ADP + phosphate + H(+)</text>
        <dbReference type="Rhea" id="RHEA:13065"/>
        <dbReference type="ChEBI" id="CHEBI:15377"/>
        <dbReference type="ChEBI" id="CHEBI:15378"/>
        <dbReference type="ChEBI" id="CHEBI:30616"/>
        <dbReference type="ChEBI" id="CHEBI:43474"/>
        <dbReference type="ChEBI" id="CHEBI:456216"/>
        <dbReference type="EC" id="3.6.4.13"/>
    </reaction>
</comment>
<dbReference type="InterPro" id="IPR001650">
    <property type="entry name" value="Helicase_C-like"/>
</dbReference>
<dbReference type="PANTHER" id="PTHR47963">
    <property type="entry name" value="DEAD-BOX ATP-DEPENDENT RNA HELICASE 47, MITOCHONDRIAL"/>
    <property type="match status" value="1"/>
</dbReference>
<evidence type="ECO:0000313" key="13">
    <source>
        <dbReference type="Proteomes" id="UP000478052"/>
    </source>
</evidence>
<dbReference type="CDD" id="cd12499">
    <property type="entry name" value="RRM_EcCsdA_like"/>
    <property type="match status" value="1"/>
</dbReference>
<dbReference type="GO" id="GO:0005840">
    <property type="term" value="C:ribosome"/>
    <property type="evidence" value="ECO:0007669"/>
    <property type="project" value="TreeGrafter"/>
</dbReference>
<dbReference type="GO" id="GO:0003724">
    <property type="term" value="F:RNA helicase activity"/>
    <property type="evidence" value="ECO:0007669"/>
    <property type="project" value="UniProtKB-EC"/>
</dbReference>
<feature type="domain" description="Helicase C-terminal" evidence="11">
    <location>
        <begin position="1"/>
        <end position="56"/>
    </location>
</feature>
<dbReference type="Gene3D" id="3.30.70.330">
    <property type="match status" value="1"/>
</dbReference>
<dbReference type="InterPro" id="IPR050547">
    <property type="entry name" value="DEAD_box_RNA_helicases"/>
</dbReference>
<accession>A0A6G0VIM1</accession>
<evidence type="ECO:0000256" key="1">
    <source>
        <dbReference type="ARBA" id="ARBA00004496"/>
    </source>
</evidence>
<dbReference type="GO" id="GO:0005829">
    <property type="term" value="C:cytosol"/>
    <property type="evidence" value="ECO:0007669"/>
    <property type="project" value="TreeGrafter"/>
</dbReference>
<keyword evidence="8" id="KW-0694">RNA-binding</keyword>
<dbReference type="EC" id="3.6.4.13" evidence="2"/>
<evidence type="ECO:0000313" key="12">
    <source>
        <dbReference type="EMBL" id="KAF0688966.1"/>
    </source>
</evidence>
<dbReference type="PROSITE" id="PS51194">
    <property type="entry name" value="HELICASE_CTER"/>
    <property type="match status" value="1"/>
</dbReference>
<dbReference type="InterPro" id="IPR057325">
    <property type="entry name" value="DeaD_dimer"/>
</dbReference>
<evidence type="ECO:0000256" key="8">
    <source>
        <dbReference type="ARBA" id="ARBA00022884"/>
    </source>
</evidence>
<dbReference type="GO" id="GO:0009409">
    <property type="term" value="P:response to cold"/>
    <property type="evidence" value="ECO:0007669"/>
    <property type="project" value="TreeGrafter"/>
</dbReference>
<dbReference type="GO" id="GO:0033592">
    <property type="term" value="F:RNA strand annealing activity"/>
    <property type="evidence" value="ECO:0007669"/>
    <property type="project" value="TreeGrafter"/>
</dbReference>
<keyword evidence="3" id="KW-0963">Cytoplasm</keyword>
<dbReference type="InterPro" id="IPR027417">
    <property type="entry name" value="P-loop_NTPase"/>
</dbReference>
<evidence type="ECO:0000256" key="10">
    <source>
        <dbReference type="SAM" id="MobiDB-lite"/>
    </source>
</evidence>
<sequence>MDSESYVHRIGRTGRAGRAGRALLFVENRERRLLRNIERTINQSIPEVQLPKIELLCEKRLQKFSKKVQQQLESRDLDEYIVLLDKLRFSDDLDIKTLAAALLKMAQGERPLIIKKDVLKRPSRENFYKDDRRREDNRNNRYRRDRKDIKDIDLYRIEIGRNDGVEVRHIVGAIANEGNINSRNIGNIKLLSSYSIIELPKGLSKELLQHLTKTRILNKPINIKLLRDSKYYQNKSYNRSFLNKDININRRFSENRPTKSYSNKNEIKPSFSRRKNI</sequence>
<keyword evidence="4" id="KW-0547">Nucleotide-binding</keyword>
<comment type="subcellular location">
    <subcellularLocation>
        <location evidence="1">Cytoplasm</location>
    </subcellularLocation>
</comment>
<dbReference type="InterPro" id="IPR034415">
    <property type="entry name" value="CsdA_RRM"/>
</dbReference>
<evidence type="ECO:0000256" key="6">
    <source>
        <dbReference type="ARBA" id="ARBA00022806"/>
    </source>
</evidence>
<protein>
    <recommendedName>
        <fullName evidence="2">RNA helicase</fullName>
        <ecNumber evidence="2">3.6.4.13</ecNumber>
    </recommendedName>
</protein>
<dbReference type="GO" id="GO:0005524">
    <property type="term" value="F:ATP binding"/>
    <property type="evidence" value="ECO:0007669"/>
    <property type="project" value="UniProtKB-KW"/>
</dbReference>
<evidence type="ECO:0000256" key="7">
    <source>
        <dbReference type="ARBA" id="ARBA00022840"/>
    </source>
</evidence>
<dbReference type="AlphaFoldDB" id="A0A6G0VIM1"/>
<dbReference type="SUPFAM" id="SSF52540">
    <property type="entry name" value="P-loop containing nucleoside triphosphate hydrolases"/>
    <property type="match status" value="1"/>
</dbReference>
<comment type="caution">
    <text evidence="12">The sequence shown here is derived from an EMBL/GenBank/DDBJ whole genome shotgun (WGS) entry which is preliminary data.</text>
</comment>
<reference evidence="12 13" key="1">
    <citation type="submission" date="2019-08" db="EMBL/GenBank/DDBJ databases">
        <title>Whole genome of Aphis craccivora.</title>
        <authorList>
            <person name="Voronova N.V."/>
            <person name="Shulinski R.S."/>
            <person name="Bandarenka Y.V."/>
            <person name="Zhorov D.G."/>
            <person name="Warner D."/>
        </authorList>
    </citation>
    <scope>NUCLEOTIDE SEQUENCE [LARGE SCALE GENOMIC DNA]</scope>
    <source>
        <strain evidence="12">180601</strain>
        <tissue evidence="12">Whole Body</tissue>
    </source>
</reference>
<dbReference type="FunFam" id="3.30.70.330:FF:000068">
    <property type="entry name" value="ATP-dependent RNA helicase DeaD"/>
    <property type="match status" value="1"/>
</dbReference>
<dbReference type="OrthoDB" id="10265785at2759"/>
<evidence type="ECO:0000256" key="3">
    <source>
        <dbReference type="ARBA" id="ARBA00022490"/>
    </source>
</evidence>
<evidence type="ECO:0000256" key="5">
    <source>
        <dbReference type="ARBA" id="ARBA00022801"/>
    </source>
</evidence>
<keyword evidence="7" id="KW-0067">ATP-binding</keyword>
<evidence type="ECO:0000256" key="4">
    <source>
        <dbReference type="ARBA" id="ARBA00022741"/>
    </source>
</evidence>
<dbReference type="GO" id="GO:0016787">
    <property type="term" value="F:hydrolase activity"/>
    <property type="evidence" value="ECO:0007669"/>
    <property type="project" value="UniProtKB-KW"/>
</dbReference>
<evidence type="ECO:0000256" key="9">
    <source>
        <dbReference type="ARBA" id="ARBA00047984"/>
    </source>
</evidence>
<evidence type="ECO:0000259" key="11">
    <source>
        <dbReference type="PROSITE" id="PS51194"/>
    </source>
</evidence>
<evidence type="ECO:0000256" key="2">
    <source>
        <dbReference type="ARBA" id="ARBA00012552"/>
    </source>
</evidence>
<keyword evidence="5" id="KW-0378">Hydrolase</keyword>
<dbReference type="Proteomes" id="UP000478052">
    <property type="component" value="Unassembled WGS sequence"/>
</dbReference>
<dbReference type="Gene3D" id="3.40.50.300">
    <property type="entry name" value="P-loop containing nucleotide triphosphate hydrolases"/>
    <property type="match status" value="1"/>
</dbReference>
<dbReference type="Pfam" id="PF25399">
    <property type="entry name" value="DeaD_dimer"/>
    <property type="match status" value="1"/>
</dbReference>
<dbReference type="EMBL" id="VUJU01016432">
    <property type="protein sequence ID" value="KAF0688966.1"/>
    <property type="molecule type" value="Genomic_DNA"/>
</dbReference>
<keyword evidence="13" id="KW-1185">Reference proteome</keyword>